<evidence type="ECO:0000256" key="4">
    <source>
        <dbReference type="ARBA" id="ARBA00005169"/>
    </source>
</evidence>
<evidence type="ECO:0000256" key="6">
    <source>
        <dbReference type="ARBA" id="ARBA00007731"/>
    </source>
</evidence>
<comment type="similarity">
    <text evidence="6 15">In the C-terminal section; belongs to the PRA-PH family.</text>
</comment>
<keyword evidence="10 15" id="KW-0547">Nucleotide-binding</keyword>
<dbReference type="GO" id="GO:0004636">
    <property type="term" value="F:phosphoribosyl-ATP diphosphatase activity"/>
    <property type="evidence" value="ECO:0007669"/>
    <property type="project" value="UniProtKB-UniRule"/>
</dbReference>
<dbReference type="EC" id="3.5.4.19" evidence="15"/>
<evidence type="ECO:0000256" key="9">
    <source>
        <dbReference type="ARBA" id="ARBA00022605"/>
    </source>
</evidence>
<dbReference type="HAMAP" id="MF_01019">
    <property type="entry name" value="HisIE"/>
    <property type="match status" value="1"/>
</dbReference>
<feature type="domain" description="Phosphoribosyl-AMP cyclohydrolase" evidence="16">
    <location>
        <begin position="28"/>
        <end position="100"/>
    </location>
</feature>
<dbReference type="InterPro" id="IPR023019">
    <property type="entry name" value="His_synth_HisIE"/>
</dbReference>
<keyword evidence="11 15" id="KW-0378">Hydrolase</keyword>
<keyword evidence="8 15" id="KW-0963">Cytoplasm</keyword>
<comment type="caution">
    <text evidence="17">The sequence shown here is derived from an EMBL/GenBank/DDBJ whole genome shotgun (WGS) entry which is preliminary data.</text>
</comment>
<reference evidence="17" key="1">
    <citation type="journal article" date="2020" name="mSystems">
        <title>Genome- and Community-Level Interaction Insights into Carbon Utilization and Element Cycling Functions of Hydrothermarchaeota in Hydrothermal Sediment.</title>
        <authorList>
            <person name="Zhou Z."/>
            <person name="Liu Y."/>
            <person name="Xu W."/>
            <person name="Pan J."/>
            <person name="Luo Z.H."/>
            <person name="Li M."/>
        </authorList>
    </citation>
    <scope>NUCLEOTIDE SEQUENCE [LARGE SCALE GENOMIC DNA]</scope>
    <source>
        <strain evidence="17">SpSt-902</strain>
    </source>
</reference>
<comment type="pathway">
    <text evidence="4 15">Amino-acid biosynthesis; L-histidine biosynthesis; L-histidine from 5-phospho-alpha-D-ribose 1-diphosphate: step 3/9.</text>
</comment>
<comment type="catalytic activity">
    <reaction evidence="1 15">
        <text>1-(5-phospho-beta-D-ribosyl)-5'-AMP + H2O = 1-(5-phospho-beta-D-ribosyl)-5-[(5-phospho-beta-D-ribosylamino)methylideneamino]imidazole-4-carboxamide</text>
        <dbReference type="Rhea" id="RHEA:20049"/>
        <dbReference type="ChEBI" id="CHEBI:15377"/>
        <dbReference type="ChEBI" id="CHEBI:58435"/>
        <dbReference type="ChEBI" id="CHEBI:59457"/>
        <dbReference type="EC" id="3.5.4.19"/>
    </reaction>
</comment>
<dbReference type="NCBIfam" id="TIGR03188">
    <property type="entry name" value="histidine_hisI"/>
    <property type="match status" value="1"/>
</dbReference>
<evidence type="ECO:0000259" key="16">
    <source>
        <dbReference type="Pfam" id="PF01502"/>
    </source>
</evidence>
<dbReference type="SUPFAM" id="SSF101386">
    <property type="entry name" value="all-alpha NTP pyrophosphatases"/>
    <property type="match status" value="1"/>
</dbReference>
<evidence type="ECO:0000256" key="7">
    <source>
        <dbReference type="ARBA" id="ARBA00008299"/>
    </source>
</evidence>
<evidence type="ECO:0000256" key="13">
    <source>
        <dbReference type="ARBA" id="ARBA00023102"/>
    </source>
</evidence>
<protein>
    <recommendedName>
        <fullName evidence="15">Histidine biosynthesis bifunctional protein HisIE</fullName>
    </recommendedName>
    <domain>
        <recommendedName>
            <fullName evidence="15">Phosphoribosyl-AMP cyclohydrolase</fullName>
            <shortName evidence="15">PRA-CH</shortName>
            <ecNumber evidence="15">3.5.4.19</ecNumber>
        </recommendedName>
    </domain>
    <domain>
        <recommendedName>
            <fullName evidence="15">Phosphoribosyl-ATP pyrophosphatase</fullName>
            <shortName evidence="15">PRA-PH</shortName>
            <ecNumber evidence="15">3.6.1.31</ecNumber>
        </recommendedName>
    </domain>
</protein>
<dbReference type="PANTHER" id="PTHR42945:SF9">
    <property type="entry name" value="HISTIDINE BIOSYNTHESIS BIFUNCTIONAL PROTEIN HISIE"/>
    <property type="match status" value="1"/>
</dbReference>
<evidence type="ECO:0000256" key="8">
    <source>
        <dbReference type="ARBA" id="ARBA00022490"/>
    </source>
</evidence>
<dbReference type="GO" id="GO:0000105">
    <property type="term" value="P:L-histidine biosynthetic process"/>
    <property type="evidence" value="ECO:0007669"/>
    <property type="project" value="UniProtKB-UniRule"/>
</dbReference>
<feature type="region of interest" description="Phosphoribosyl-AMP cyclohydrolase" evidence="15">
    <location>
        <begin position="1"/>
        <end position="120"/>
    </location>
</feature>
<dbReference type="SUPFAM" id="SSF141734">
    <property type="entry name" value="HisI-like"/>
    <property type="match status" value="1"/>
</dbReference>
<evidence type="ECO:0000256" key="15">
    <source>
        <dbReference type="HAMAP-Rule" id="MF_01019"/>
    </source>
</evidence>
<dbReference type="FunFam" id="3.10.20.810:FF:000001">
    <property type="entry name" value="Histidine biosynthesis bifunctional protein HisIE"/>
    <property type="match status" value="1"/>
</dbReference>
<evidence type="ECO:0000313" key="17">
    <source>
        <dbReference type="EMBL" id="HFT93048.1"/>
    </source>
</evidence>
<accession>A0A7C3QW21</accession>
<dbReference type="GO" id="GO:0005524">
    <property type="term" value="F:ATP binding"/>
    <property type="evidence" value="ECO:0007669"/>
    <property type="project" value="UniProtKB-KW"/>
</dbReference>
<dbReference type="CDD" id="cd11534">
    <property type="entry name" value="NTP-PPase_HisIE_like"/>
    <property type="match status" value="1"/>
</dbReference>
<dbReference type="EMBL" id="DTMM01000077">
    <property type="protein sequence ID" value="HFT93048.1"/>
    <property type="molecule type" value="Genomic_DNA"/>
</dbReference>
<sequence length="221" mass="24640">MENDDDLFLKEMLLPAIIQEWDTGKVLMLGYMNREAMEKTRSTGKVTFYSRSRKRIWVKGETSGNGLDVVEIRVDCDRDTILVLAKPEGPTCHTGSRSCFDGPPGGPAPSSSASLPPFEIWEELLSTIHERRGGDPTLSYTASLLLGEPSLVLKKVMEEAFEVSVSTLVESRDRQLSEWADLFFHAAVALEKAGLTWPEVMEVLESRKSRGGFAEKKSRKT</sequence>
<gene>
    <name evidence="15" type="primary">hisI</name>
    <name evidence="15" type="synonym">hisIE</name>
    <name evidence="17" type="ORF">ENX03_03720</name>
</gene>
<evidence type="ECO:0000256" key="14">
    <source>
        <dbReference type="ARBA" id="ARBA00023268"/>
    </source>
</evidence>
<dbReference type="InterPro" id="IPR038019">
    <property type="entry name" value="PRib_AMP_CycHydrolase_sf"/>
</dbReference>
<evidence type="ECO:0000256" key="3">
    <source>
        <dbReference type="ARBA" id="ARBA00004496"/>
    </source>
</evidence>
<evidence type="ECO:0000256" key="12">
    <source>
        <dbReference type="ARBA" id="ARBA00022840"/>
    </source>
</evidence>
<dbReference type="InterPro" id="IPR002496">
    <property type="entry name" value="PRib_AMP_CycHydrolase_dom"/>
</dbReference>
<dbReference type="Gene3D" id="1.10.287.1080">
    <property type="entry name" value="MazG-like"/>
    <property type="match status" value="1"/>
</dbReference>
<comment type="catalytic activity">
    <reaction evidence="2 15">
        <text>1-(5-phospho-beta-D-ribosyl)-ATP + H2O = 1-(5-phospho-beta-D-ribosyl)-5'-AMP + diphosphate + H(+)</text>
        <dbReference type="Rhea" id="RHEA:22828"/>
        <dbReference type="ChEBI" id="CHEBI:15377"/>
        <dbReference type="ChEBI" id="CHEBI:15378"/>
        <dbReference type="ChEBI" id="CHEBI:33019"/>
        <dbReference type="ChEBI" id="CHEBI:59457"/>
        <dbReference type="ChEBI" id="CHEBI:73183"/>
        <dbReference type="EC" id="3.6.1.31"/>
    </reaction>
</comment>
<evidence type="ECO:0000256" key="5">
    <source>
        <dbReference type="ARBA" id="ARBA00005204"/>
    </source>
</evidence>
<name>A0A7C3QW21_9BACT</name>
<feature type="region of interest" description="Phosphoribosyl-ATP pyrophosphohydrolase" evidence="15">
    <location>
        <begin position="121"/>
        <end position="221"/>
    </location>
</feature>
<dbReference type="Pfam" id="PF01502">
    <property type="entry name" value="PRA-CH"/>
    <property type="match status" value="1"/>
</dbReference>
<comment type="similarity">
    <text evidence="7 15">In the N-terminal section; belongs to the PRA-CH family.</text>
</comment>
<keyword evidence="9 15" id="KW-0028">Amino-acid biosynthesis</keyword>
<dbReference type="PANTHER" id="PTHR42945">
    <property type="entry name" value="HISTIDINE BIOSYNTHESIS BIFUNCTIONAL PROTEIN"/>
    <property type="match status" value="1"/>
</dbReference>
<evidence type="ECO:0000256" key="11">
    <source>
        <dbReference type="ARBA" id="ARBA00022801"/>
    </source>
</evidence>
<dbReference type="InterPro" id="IPR008179">
    <property type="entry name" value="HisE"/>
</dbReference>
<dbReference type="Pfam" id="PF01503">
    <property type="entry name" value="PRA-PH"/>
    <property type="match status" value="1"/>
</dbReference>
<organism evidence="17">
    <name type="scientific">Leptospirillum ferriphilum</name>
    <dbReference type="NCBI Taxonomy" id="178606"/>
    <lineage>
        <taxon>Bacteria</taxon>
        <taxon>Pseudomonadati</taxon>
        <taxon>Nitrospirota</taxon>
        <taxon>Nitrospiria</taxon>
        <taxon>Nitrospirales</taxon>
        <taxon>Nitrospiraceae</taxon>
        <taxon>Leptospirillum</taxon>
    </lineage>
</organism>
<dbReference type="GO" id="GO:0005737">
    <property type="term" value="C:cytoplasm"/>
    <property type="evidence" value="ECO:0007669"/>
    <property type="project" value="UniProtKB-SubCell"/>
</dbReference>
<keyword evidence="12 15" id="KW-0067">ATP-binding</keyword>
<dbReference type="UniPathway" id="UPA00031">
    <property type="reaction ID" value="UER00007"/>
</dbReference>
<dbReference type="NCBIfam" id="NF002747">
    <property type="entry name" value="PRK02759.1"/>
    <property type="match status" value="1"/>
</dbReference>
<dbReference type="Gene3D" id="3.10.20.810">
    <property type="entry name" value="Phosphoribosyl-AMP cyclohydrolase"/>
    <property type="match status" value="1"/>
</dbReference>
<evidence type="ECO:0000256" key="1">
    <source>
        <dbReference type="ARBA" id="ARBA00000024"/>
    </source>
</evidence>
<keyword evidence="14 15" id="KW-0511">Multifunctional enzyme</keyword>
<comment type="pathway">
    <text evidence="5 15">Amino-acid biosynthesis; L-histidine biosynthesis; L-histidine from 5-phospho-alpha-D-ribose 1-diphosphate: step 2/9.</text>
</comment>
<dbReference type="EC" id="3.6.1.31" evidence="15"/>
<dbReference type="AlphaFoldDB" id="A0A7C3QW21"/>
<dbReference type="InterPro" id="IPR021130">
    <property type="entry name" value="PRib-ATP_PPHydrolase-like"/>
</dbReference>
<evidence type="ECO:0000256" key="2">
    <source>
        <dbReference type="ARBA" id="ARBA00001460"/>
    </source>
</evidence>
<comment type="subcellular location">
    <subcellularLocation>
        <location evidence="3 15">Cytoplasm</location>
    </subcellularLocation>
</comment>
<keyword evidence="13 15" id="KW-0368">Histidine biosynthesis</keyword>
<dbReference type="GO" id="GO:0004635">
    <property type="term" value="F:phosphoribosyl-AMP cyclohydrolase activity"/>
    <property type="evidence" value="ECO:0007669"/>
    <property type="project" value="UniProtKB-UniRule"/>
</dbReference>
<proteinExistence type="inferred from homology"/>
<evidence type="ECO:0000256" key="10">
    <source>
        <dbReference type="ARBA" id="ARBA00022741"/>
    </source>
</evidence>
<dbReference type="NCBIfam" id="NF000768">
    <property type="entry name" value="PRK00051.1"/>
    <property type="match status" value="1"/>
</dbReference>